<evidence type="ECO:0000313" key="6">
    <source>
        <dbReference type="Proteomes" id="UP001467690"/>
    </source>
</evidence>
<keyword evidence="6" id="KW-1185">Reference proteome</keyword>
<keyword evidence="3" id="KW-0804">Transcription</keyword>
<dbReference type="SMART" id="SM00895">
    <property type="entry name" value="FCD"/>
    <property type="match status" value="1"/>
</dbReference>
<dbReference type="EMBL" id="JBELOE010000102">
    <property type="protein sequence ID" value="MER2491303.1"/>
    <property type="molecule type" value="Genomic_DNA"/>
</dbReference>
<dbReference type="InterPro" id="IPR036388">
    <property type="entry name" value="WH-like_DNA-bd_sf"/>
</dbReference>
<dbReference type="RefSeq" id="WP_350400963.1">
    <property type="nucleotide sequence ID" value="NZ_JBELOE010000102.1"/>
</dbReference>
<dbReference type="Pfam" id="PF00392">
    <property type="entry name" value="GntR"/>
    <property type="match status" value="1"/>
</dbReference>
<dbReference type="PROSITE" id="PS50949">
    <property type="entry name" value="HTH_GNTR"/>
    <property type="match status" value="1"/>
</dbReference>
<evidence type="ECO:0000256" key="3">
    <source>
        <dbReference type="ARBA" id="ARBA00023163"/>
    </source>
</evidence>
<dbReference type="SUPFAM" id="SSF46785">
    <property type="entry name" value="Winged helix' DNA-binding domain"/>
    <property type="match status" value="1"/>
</dbReference>
<dbReference type="PANTHER" id="PTHR43537:SF44">
    <property type="entry name" value="GNTR FAMILY REGULATORY PROTEIN"/>
    <property type="match status" value="1"/>
</dbReference>
<dbReference type="InterPro" id="IPR008920">
    <property type="entry name" value="TF_FadR/GntR_C"/>
</dbReference>
<keyword evidence="2" id="KW-0238">DNA-binding</keyword>
<evidence type="ECO:0000256" key="2">
    <source>
        <dbReference type="ARBA" id="ARBA00023125"/>
    </source>
</evidence>
<evidence type="ECO:0000313" key="5">
    <source>
        <dbReference type="EMBL" id="MER2491303.1"/>
    </source>
</evidence>
<feature type="domain" description="HTH gntR-type" evidence="4">
    <location>
        <begin position="17"/>
        <end position="85"/>
    </location>
</feature>
<sequence>MSELIYYDLKCSTTMTPSLPVQVARELGRRIVAGTFEPGCLLDDEASLAERFQVSRVVIRDAVKILVAKGMLDVRRGIGTKVRPRTNWVLWDDDVLAWHITAAPNSDFFNQLMDIRIAFEPKAARWAAERGSDTCIQEIEKACENMETVKASVEKFVIADALFHKAVLRAANNEFLNSMEGVIYSALLVSLRITNKDPCDNETSIPFHREVYQAIASRDGDLAEKLTERLLKDASQRLQNKAQNNSIIAK</sequence>
<dbReference type="Gene3D" id="1.20.120.530">
    <property type="entry name" value="GntR ligand-binding domain-like"/>
    <property type="match status" value="1"/>
</dbReference>
<dbReference type="InterPro" id="IPR011711">
    <property type="entry name" value="GntR_C"/>
</dbReference>
<name>A0ABV1REF6_9ALTE</name>
<evidence type="ECO:0000259" key="4">
    <source>
        <dbReference type="PROSITE" id="PS50949"/>
    </source>
</evidence>
<dbReference type="Gene3D" id="1.10.10.10">
    <property type="entry name" value="Winged helix-like DNA-binding domain superfamily/Winged helix DNA-binding domain"/>
    <property type="match status" value="1"/>
</dbReference>
<dbReference type="Proteomes" id="UP001467690">
    <property type="component" value="Unassembled WGS sequence"/>
</dbReference>
<dbReference type="PRINTS" id="PR00035">
    <property type="entry name" value="HTHGNTR"/>
</dbReference>
<comment type="caution">
    <text evidence="5">The sequence shown here is derived from an EMBL/GenBank/DDBJ whole genome shotgun (WGS) entry which is preliminary data.</text>
</comment>
<dbReference type="InterPro" id="IPR036390">
    <property type="entry name" value="WH_DNA-bd_sf"/>
</dbReference>
<dbReference type="CDD" id="cd07377">
    <property type="entry name" value="WHTH_GntR"/>
    <property type="match status" value="1"/>
</dbReference>
<dbReference type="SMART" id="SM00345">
    <property type="entry name" value="HTH_GNTR"/>
    <property type="match status" value="1"/>
</dbReference>
<dbReference type="PANTHER" id="PTHR43537">
    <property type="entry name" value="TRANSCRIPTIONAL REGULATOR, GNTR FAMILY"/>
    <property type="match status" value="1"/>
</dbReference>
<accession>A0ABV1REF6</accession>
<dbReference type="InterPro" id="IPR000524">
    <property type="entry name" value="Tscrpt_reg_HTH_GntR"/>
</dbReference>
<dbReference type="Pfam" id="PF07729">
    <property type="entry name" value="FCD"/>
    <property type="match status" value="1"/>
</dbReference>
<organism evidence="5 6">
    <name type="scientific">Catenovulum sediminis</name>
    <dbReference type="NCBI Taxonomy" id="1740262"/>
    <lineage>
        <taxon>Bacteria</taxon>
        <taxon>Pseudomonadati</taxon>
        <taxon>Pseudomonadota</taxon>
        <taxon>Gammaproteobacteria</taxon>
        <taxon>Alteromonadales</taxon>
        <taxon>Alteromonadaceae</taxon>
        <taxon>Catenovulum</taxon>
    </lineage>
</organism>
<dbReference type="SUPFAM" id="SSF48008">
    <property type="entry name" value="GntR ligand-binding domain-like"/>
    <property type="match status" value="1"/>
</dbReference>
<reference evidence="5 6" key="1">
    <citation type="submission" date="2024-06" db="EMBL/GenBank/DDBJ databases">
        <authorList>
            <person name="Chen R.Y."/>
        </authorList>
    </citation>
    <scope>NUCLEOTIDE SEQUENCE [LARGE SCALE GENOMIC DNA]</scope>
    <source>
        <strain evidence="5 6">D2</strain>
    </source>
</reference>
<gene>
    <name evidence="5" type="ORF">ABS311_05335</name>
</gene>
<keyword evidence="1" id="KW-0805">Transcription regulation</keyword>
<protein>
    <submittedName>
        <fullName evidence="5">FadR/GntR family transcriptional regulator</fullName>
    </submittedName>
</protein>
<evidence type="ECO:0000256" key="1">
    <source>
        <dbReference type="ARBA" id="ARBA00023015"/>
    </source>
</evidence>
<proteinExistence type="predicted"/>